<dbReference type="PANTHER" id="PTHR33181">
    <property type="entry name" value="OS01G0778500 PROTEIN"/>
    <property type="match status" value="1"/>
</dbReference>
<dbReference type="EMBL" id="PYDT01000004">
    <property type="protein sequence ID" value="THU62162.1"/>
    <property type="molecule type" value="Genomic_DNA"/>
</dbReference>
<organism evidence="2 3">
    <name type="scientific">Musa balbisiana</name>
    <name type="common">Banana</name>
    <dbReference type="NCBI Taxonomy" id="52838"/>
    <lineage>
        <taxon>Eukaryota</taxon>
        <taxon>Viridiplantae</taxon>
        <taxon>Streptophyta</taxon>
        <taxon>Embryophyta</taxon>
        <taxon>Tracheophyta</taxon>
        <taxon>Spermatophyta</taxon>
        <taxon>Magnoliopsida</taxon>
        <taxon>Liliopsida</taxon>
        <taxon>Zingiberales</taxon>
        <taxon>Musaceae</taxon>
        <taxon>Musa</taxon>
    </lineage>
</organism>
<keyword evidence="3" id="KW-1185">Reference proteome</keyword>
<evidence type="ECO:0000313" key="3">
    <source>
        <dbReference type="Proteomes" id="UP000317650"/>
    </source>
</evidence>
<feature type="compositionally biased region" description="Polar residues" evidence="1">
    <location>
        <begin position="15"/>
        <end position="24"/>
    </location>
</feature>
<accession>A0A4S8JLQ0</accession>
<dbReference type="AlphaFoldDB" id="A0A4S8JLQ0"/>
<proteinExistence type="predicted"/>
<feature type="region of interest" description="Disordered" evidence="1">
    <location>
        <begin position="15"/>
        <end position="39"/>
    </location>
</feature>
<name>A0A4S8JLQ0_MUSBA</name>
<protein>
    <submittedName>
        <fullName evidence="2">Uncharacterized protein</fullName>
    </submittedName>
</protein>
<gene>
    <name evidence="2" type="ORF">C4D60_Mb01t02220</name>
</gene>
<reference evidence="2 3" key="1">
    <citation type="journal article" date="2019" name="Nat. Plants">
        <title>Genome sequencing of Musa balbisiana reveals subgenome evolution and function divergence in polyploid bananas.</title>
        <authorList>
            <person name="Yao X."/>
        </authorList>
    </citation>
    <scope>NUCLEOTIDE SEQUENCE [LARGE SCALE GENOMIC DNA]</scope>
    <source>
        <strain evidence="3">cv. DH-PKW</strain>
        <tissue evidence="2">Leaves</tissue>
    </source>
</reference>
<evidence type="ECO:0000313" key="2">
    <source>
        <dbReference type="EMBL" id="THU62162.1"/>
    </source>
</evidence>
<dbReference type="Proteomes" id="UP000317650">
    <property type="component" value="Chromosome 1"/>
</dbReference>
<comment type="caution">
    <text evidence="2">The sequence shown here is derived from an EMBL/GenBank/DDBJ whole genome shotgun (WGS) entry which is preliminary data.</text>
</comment>
<dbReference type="PANTHER" id="PTHR33181:SF4">
    <property type="entry name" value="OVULE PROTEIN"/>
    <property type="match status" value="1"/>
</dbReference>
<sequence>MELLRSSTDRNCTLPHSFSLSASPTRDGVVESGNVADEEGLDRRRYPPRIRKSGLMRLREEVSTCEYEDVHVMWELLTESGRAGPHRAATAARRRRPRRDESRVWWVGSFKWSSCGPPRTGTAPSLTLSLSRRVRPGMAWWNRVTSPMRRVWTGVATRLGIRKSGLMRLREEVSTCEYEDVHVMWELLTESGRAGPHRAATAARRRRPRRDESRVWSVLEWARLGFCRRF</sequence>
<evidence type="ECO:0000256" key="1">
    <source>
        <dbReference type="SAM" id="MobiDB-lite"/>
    </source>
</evidence>